<protein>
    <submittedName>
        <fullName evidence="3">Predicted dehydrogenase</fullName>
    </submittedName>
</protein>
<evidence type="ECO:0000259" key="2">
    <source>
        <dbReference type="Pfam" id="PF22725"/>
    </source>
</evidence>
<name>A0A1M5KB77_9BACI</name>
<proteinExistence type="predicted"/>
<dbReference type="SUPFAM" id="SSF51735">
    <property type="entry name" value="NAD(P)-binding Rossmann-fold domains"/>
    <property type="match status" value="1"/>
</dbReference>
<keyword evidence="4" id="KW-1185">Reference proteome</keyword>
<dbReference type="InterPro" id="IPR000683">
    <property type="entry name" value="Gfo/Idh/MocA-like_OxRdtase_N"/>
</dbReference>
<sequence length="315" mass="35485">MKQLNIGIIGLGAIGERLLRQFHTHPSTNIVAISDVNEQRMIEMKELVSEVNLYNNYKDLIANEEVELVYVAVPPKFHYSIALDVLNAGKHILCEKPLANSLEEAIEMKEKAEAAGVVNAINFPLPYSNPVNTLSNLIQKDEIGKLRRIELTMKFPEWPRSWQQNEWIARREQGGFIREITPHFIQLTQQLFGKVGNVQTFVEYPENEKNCETGVIARLQLEAGTPILVNGLSGVGQKEELSYKMIGENGVLSLVNWGQLTYTTMEKENETIAIRDNEQPGLIDELINAVSGKPSKLITFKEGYEVQRILEGLLG</sequence>
<evidence type="ECO:0000313" key="4">
    <source>
        <dbReference type="Proteomes" id="UP000183988"/>
    </source>
</evidence>
<dbReference type="GO" id="GO:0000166">
    <property type="term" value="F:nucleotide binding"/>
    <property type="evidence" value="ECO:0007669"/>
    <property type="project" value="InterPro"/>
</dbReference>
<gene>
    <name evidence="3" type="ORF">SAMN05216225_103718</name>
</gene>
<dbReference type="SUPFAM" id="SSF55347">
    <property type="entry name" value="Glyceraldehyde-3-phosphate dehydrogenase-like, C-terminal domain"/>
    <property type="match status" value="1"/>
</dbReference>
<reference evidence="3 4" key="1">
    <citation type="submission" date="2016-11" db="EMBL/GenBank/DDBJ databases">
        <authorList>
            <person name="Jaros S."/>
            <person name="Januszkiewicz K."/>
            <person name="Wedrychowicz H."/>
        </authorList>
    </citation>
    <scope>NUCLEOTIDE SEQUENCE [LARGE SCALE GENOMIC DNA]</scope>
    <source>
        <strain evidence="3 4">IBRC-M 10683</strain>
    </source>
</reference>
<dbReference type="InterPro" id="IPR036291">
    <property type="entry name" value="NAD(P)-bd_dom_sf"/>
</dbReference>
<dbReference type="AlphaFoldDB" id="A0A1M5KB77"/>
<dbReference type="PANTHER" id="PTHR43377:SF1">
    <property type="entry name" value="BILIVERDIN REDUCTASE A"/>
    <property type="match status" value="1"/>
</dbReference>
<dbReference type="InterPro" id="IPR051450">
    <property type="entry name" value="Gfo/Idh/MocA_Oxidoreductases"/>
</dbReference>
<dbReference type="InterPro" id="IPR055170">
    <property type="entry name" value="GFO_IDH_MocA-like_dom"/>
</dbReference>
<dbReference type="EMBL" id="FQVW01000037">
    <property type="protein sequence ID" value="SHG50174.1"/>
    <property type="molecule type" value="Genomic_DNA"/>
</dbReference>
<dbReference type="Gene3D" id="3.30.360.10">
    <property type="entry name" value="Dihydrodipicolinate Reductase, domain 2"/>
    <property type="match status" value="1"/>
</dbReference>
<dbReference type="Gene3D" id="3.40.50.720">
    <property type="entry name" value="NAD(P)-binding Rossmann-like Domain"/>
    <property type="match status" value="1"/>
</dbReference>
<feature type="domain" description="Gfo/Idh/MocA-like oxidoreductase N-terminal" evidence="1">
    <location>
        <begin position="4"/>
        <end position="121"/>
    </location>
</feature>
<dbReference type="STRING" id="930117.SAMN05216225_103718"/>
<dbReference type="Pfam" id="PF01408">
    <property type="entry name" value="GFO_IDH_MocA"/>
    <property type="match status" value="1"/>
</dbReference>
<accession>A0A1M5KB77</accession>
<feature type="domain" description="GFO/IDH/MocA-like oxidoreductase" evidence="2">
    <location>
        <begin position="132"/>
        <end position="252"/>
    </location>
</feature>
<dbReference type="Proteomes" id="UP000183988">
    <property type="component" value="Unassembled WGS sequence"/>
</dbReference>
<dbReference type="RefSeq" id="WP_072891359.1">
    <property type="nucleotide sequence ID" value="NZ_FQVW01000037.1"/>
</dbReference>
<dbReference type="Pfam" id="PF22725">
    <property type="entry name" value="GFO_IDH_MocA_C3"/>
    <property type="match status" value="1"/>
</dbReference>
<dbReference type="OrthoDB" id="9815825at2"/>
<evidence type="ECO:0000259" key="1">
    <source>
        <dbReference type="Pfam" id="PF01408"/>
    </source>
</evidence>
<dbReference type="PANTHER" id="PTHR43377">
    <property type="entry name" value="BILIVERDIN REDUCTASE A"/>
    <property type="match status" value="1"/>
</dbReference>
<organism evidence="3 4">
    <name type="scientific">Ornithinibacillus halophilus</name>
    <dbReference type="NCBI Taxonomy" id="930117"/>
    <lineage>
        <taxon>Bacteria</taxon>
        <taxon>Bacillati</taxon>
        <taxon>Bacillota</taxon>
        <taxon>Bacilli</taxon>
        <taxon>Bacillales</taxon>
        <taxon>Bacillaceae</taxon>
        <taxon>Ornithinibacillus</taxon>
    </lineage>
</organism>
<evidence type="ECO:0000313" key="3">
    <source>
        <dbReference type="EMBL" id="SHG50174.1"/>
    </source>
</evidence>